<keyword evidence="4" id="KW-1185">Reference proteome</keyword>
<evidence type="ECO:0000313" key="4">
    <source>
        <dbReference type="Proteomes" id="UP000623129"/>
    </source>
</evidence>
<dbReference type="Pfam" id="PF05678">
    <property type="entry name" value="VQ"/>
    <property type="match status" value="1"/>
</dbReference>
<feature type="domain" description="VQ" evidence="2">
    <location>
        <begin position="62"/>
        <end position="88"/>
    </location>
</feature>
<feature type="compositionally biased region" description="Pro residues" evidence="1">
    <location>
        <begin position="22"/>
        <end position="36"/>
    </location>
</feature>
<reference evidence="3" key="1">
    <citation type="submission" date="2020-01" db="EMBL/GenBank/DDBJ databases">
        <title>Genome sequence of Kobresia littledalei, the first chromosome-level genome in the family Cyperaceae.</title>
        <authorList>
            <person name="Qu G."/>
        </authorList>
    </citation>
    <scope>NUCLEOTIDE SEQUENCE</scope>
    <source>
        <strain evidence="3">C.B.Clarke</strain>
        <tissue evidence="3">Leaf</tissue>
    </source>
</reference>
<proteinExistence type="predicted"/>
<dbReference type="EMBL" id="SWLB01000013">
    <property type="protein sequence ID" value="KAF3331007.1"/>
    <property type="molecule type" value="Genomic_DNA"/>
</dbReference>
<gene>
    <name evidence="3" type="ORF">FCM35_KLT04361</name>
</gene>
<protein>
    <submittedName>
        <fullName evidence="3">VQ motif-containing protein</fullName>
    </submittedName>
</protein>
<evidence type="ECO:0000313" key="3">
    <source>
        <dbReference type="EMBL" id="KAF3331007.1"/>
    </source>
</evidence>
<dbReference type="PANTHER" id="PTHR34794:SF1">
    <property type="entry name" value="OS10G0101800 PROTEIN"/>
    <property type="match status" value="1"/>
</dbReference>
<evidence type="ECO:0000259" key="2">
    <source>
        <dbReference type="Pfam" id="PF05678"/>
    </source>
</evidence>
<dbReference type="InterPro" id="IPR039610">
    <property type="entry name" value="VQ29"/>
</dbReference>
<organism evidence="3 4">
    <name type="scientific">Carex littledalei</name>
    <dbReference type="NCBI Taxonomy" id="544730"/>
    <lineage>
        <taxon>Eukaryota</taxon>
        <taxon>Viridiplantae</taxon>
        <taxon>Streptophyta</taxon>
        <taxon>Embryophyta</taxon>
        <taxon>Tracheophyta</taxon>
        <taxon>Spermatophyta</taxon>
        <taxon>Magnoliopsida</taxon>
        <taxon>Liliopsida</taxon>
        <taxon>Poales</taxon>
        <taxon>Cyperaceae</taxon>
        <taxon>Cyperoideae</taxon>
        <taxon>Cariceae</taxon>
        <taxon>Carex</taxon>
        <taxon>Carex subgen. Euthyceras</taxon>
    </lineage>
</organism>
<dbReference type="InterPro" id="IPR008889">
    <property type="entry name" value="VQ"/>
</dbReference>
<dbReference type="OrthoDB" id="689462at2759"/>
<evidence type="ECO:0000256" key="1">
    <source>
        <dbReference type="SAM" id="MobiDB-lite"/>
    </source>
</evidence>
<dbReference type="PANTHER" id="PTHR34794">
    <property type="entry name" value="EXPRESSED PROTEIN"/>
    <property type="match status" value="1"/>
</dbReference>
<feature type="region of interest" description="Disordered" evidence="1">
    <location>
        <begin position="1"/>
        <end position="42"/>
    </location>
</feature>
<name>A0A833R1D0_9POAL</name>
<accession>A0A833R1D0</accession>
<sequence length="126" mass="14379">MKKNKRKQSNPTLTELLDPYLRNPPSPPLLSPPQSPAPQSLPLASLHTVQRVPAKPWRQFHRSSPQFYQVHPRDFRDLVQRLTGASAANNNGQPKLEERQVEDIDNGPGIEEEWMLPDMGTCHLDR</sequence>
<dbReference type="AlphaFoldDB" id="A0A833R1D0"/>
<dbReference type="Proteomes" id="UP000623129">
    <property type="component" value="Unassembled WGS sequence"/>
</dbReference>
<comment type="caution">
    <text evidence="3">The sequence shown here is derived from an EMBL/GenBank/DDBJ whole genome shotgun (WGS) entry which is preliminary data.</text>
</comment>